<comment type="caution">
    <text evidence="2">The sequence shown here is derived from an EMBL/GenBank/DDBJ whole genome shotgun (WGS) entry which is preliminary data.</text>
</comment>
<dbReference type="Proteomes" id="UP000749559">
    <property type="component" value="Unassembled WGS sequence"/>
</dbReference>
<dbReference type="OrthoDB" id="10014409at2759"/>
<gene>
    <name evidence="2" type="ORF">OFUS_LOCUS7013</name>
</gene>
<accession>A0A8S4NIX2</accession>
<feature type="domain" description="Reverse transcriptase" evidence="1">
    <location>
        <begin position="12"/>
        <end position="68"/>
    </location>
</feature>
<proteinExistence type="predicted"/>
<evidence type="ECO:0000313" key="2">
    <source>
        <dbReference type="EMBL" id="CAH1780306.1"/>
    </source>
</evidence>
<keyword evidence="3" id="KW-1185">Reference proteome</keyword>
<organism evidence="2 3">
    <name type="scientific">Owenia fusiformis</name>
    <name type="common">Polychaete worm</name>
    <dbReference type="NCBI Taxonomy" id="6347"/>
    <lineage>
        <taxon>Eukaryota</taxon>
        <taxon>Metazoa</taxon>
        <taxon>Spiralia</taxon>
        <taxon>Lophotrochozoa</taxon>
        <taxon>Annelida</taxon>
        <taxon>Polychaeta</taxon>
        <taxon>Sedentaria</taxon>
        <taxon>Canalipalpata</taxon>
        <taxon>Sabellida</taxon>
        <taxon>Oweniida</taxon>
        <taxon>Oweniidae</taxon>
        <taxon>Owenia</taxon>
    </lineage>
</organism>
<dbReference type="EMBL" id="CAIIXF020000003">
    <property type="protein sequence ID" value="CAH1780306.1"/>
    <property type="molecule type" value="Genomic_DNA"/>
</dbReference>
<dbReference type="AlphaFoldDB" id="A0A8S4NIX2"/>
<name>A0A8S4NIX2_OWEFU</name>
<evidence type="ECO:0000259" key="1">
    <source>
        <dbReference type="Pfam" id="PF00078"/>
    </source>
</evidence>
<dbReference type="Pfam" id="PF00078">
    <property type="entry name" value="RVT_1"/>
    <property type="match status" value="1"/>
</dbReference>
<evidence type="ECO:0000313" key="3">
    <source>
        <dbReference type="Proteomes" id="UP000749559"/>
    </source>
</evidence>
<dbReference type="InterPro" id="IPR000477">
    <property type="entry name" value="RT_dom"/>
</dbReference>
<reference evidence="2" key="1">
    <citation type="submission" date="2022-03" db="EMBL/GenBank/DDBJ databases">
        <authorList>
            <person name="Martin C."/>
        </authorList>
    </citation>
    <scope>NUCLEOTIDE SEQUENCE</scope>
</reference>
<sequence>MADLIQDLCEMNIGGHIDDVNCVCPSYADDMTIIATNQKDMQLMLNTAFEHSRRWRYEIHPAKCNFLTFNDMVTDSSVKGHVVLKIGDTRIPKVNFTVHVGIPISSKNDISQYVNDRCTSGKRKFCSLLGLGHKTGGLSPLTASKLYWAFSIPTMLFGAPVINYQASDVEKLELTHREIGKRIQFFPKTSANPSATMPLGWLSIDGYITVLQMMYLWSLLRFNNIYRDITITRLVKMFHVTYDNHADIFSPIRRIFLKTKMLGIENLVKNALNSGYLPSKRSWRLQIVNAVRSVEVKQFFLQCSCYGKLLYLRDYVTDLKPCIWWLICQKYPKCQSQCKTMMQLICNAHVLNTNNFNGSKRCILCNLCETETIEHFILRCPMYEPYRHNIFEALGCRGDSMGVIMKKVLGLSDVSCETLIIVSSCVHKMYNHRANLLALLDT</sequence>
<protein>
    <recommendedName>
        <fullName evidence="1">Reverse transcriptase domain-containing protein</fullName>
    </recommendedName>
</protein>